<sequence>MEWDMILQRYVWGELSEEERASLELELEHSPELRATLEAYVRLHSALEDISKQGVTAPDLSRSIERRVQLASYLRGMLQLCGGVVASYARAILAMLGLSR</sequence>
<dbReference type="EMBL" id="CP001826">
    <property type="protein sequence ID" value="ACZ43519.1"/>
    <property type="molecule type" value="Genomic_DNA"/>
</dbReference>
<reference evidence="3" key="1">
    <citation type="journal article" date="2010" name="Stand. Genomic Sci.">
        <title>Complete genome sequence of 'Thermobaculum terrenum' type strain (YNP1).</title>
        <authorList>
            <person name="Kiss H."/>
            <person name="Cleland D."/>
            <person name="Lapidus A."/>
            <person name="Lucas S."/>
            <person name="Glavina Del Rio T."/>
            <person name="Nolan M."/>
            <person name="Tice H."/>
            <person name="Han C."/>
            <person name="Goodwin L."/>
            <person name="Pitluck S."/>
            <person name="Liolios K."/>
            <person name="Ivanova N."/>
            <person name="Mavromatis K."/>
            <person name="Ovchinnikova G."/>
            <person name="Pati A."/>
            <person name="Chen A."/>
            <person name="Palaniappan K."/>
            <person name="Land M."/>
            <person name="Hauser L."/>
            <person name="Chang Y."/>
            <person name="Jeffries C."/>
            <person name="Lu M."/>
            <person name="Brettin T."/>
            <person name="Detter J."/>
            <person name="Goker M."/>
            <person name="Tindall B."/>
            <person name="Beck B."/>
            <person name="McDermott T."/>
            <person name="Woyke T."/>
            <person name="Bristow J."/>
            <person name="Eisen J."/>
            <person name="Markowitz V."/>
            <person name="Hugenholtz P."/>
            <person name="Kyrpides N."/>
            <person name="Klenk H."/>
            <person name="Cheng J."/>
        </authorList>
    </citation>
    <scope>NUCLEOTIDE SEQUENCE [LARGE SCALE GENOMIC DNA]</scope>
    <source>
        <strain evidence="3">ATCC BAA-798 / YNP1</strain>
    </source>
</reference>
<keyword evidence="1" id="KW-1133">Transmembrane helix</keyword>
<dbReference type="KEGG" id="ttr:Tter_2631"/>
<dbReference type="InterPro" id="IPR041916">
    <property type="entry name" value="Anti_sigma_zinc_sf"/>
</dbReference>
<accession>D1CIE8</accession>
<evidence type="ECO:0000313" key="3">
    <source>
        <dbReference type="Proteomes" id="UP000000323"/>
    </source>
</evidence>
<gene>
    <name evidence="2" type="ordered locus">Tter_2631</name>
</gene>
<keyword evidence="1" id="KW-0472">Membrane</keyword>
<dbReference type="RefSeq" id="WP_012876550.1">
    <property type="nucleotide sequence ID" value="NC_013526.1"/>
</dbReference>
<evidence type="ECO:0000256" key="1">
    <source>
        <dbReference type="SAM" id="Phobius"/>
    </source>
</evidence>
<dbReference type="AlphaFoldDB" id="D1CIE8"/>
<protein>
    <recommendedName>
        <fullName evidence="4">Zinc-finger domain-containing protein</fullName>
    </recommendedName>
</protein>
<keyword evidence="3" id="KW-1185">Reference proteome</keyword>
<dbReference type="Proteomes" id="UP000000323">
    <property type="component" value="Chromosome 2"/>
</dbReference>
<evidence type="ECO:0008006" key="4">
    <source>
        <dbReference type="Google" id="ProtNLM"/>
    </source>
</evidence>
<evidence type="ECO:0000313" key="2">
    <source>
        <dbReference type="EMBL" id="ACZ43519.1"/>
    </source>
</evidence>
<dbReference type="Gene3D" id="1.10.10.1320">
    <property type="entry name" value="Anti-sigma factor, zinc-finger domain"/>
    <property type="match status" value="1"/>
</dbReference>
<keyword evidence="1" id="KW-0812">Transmembrane</keyword>
<proteinExistence type="predicted"/>
<feature type="transmembrane region" description="Helical" evidence="1">
    <location>
        <begin position="76"/>
        <end position="98"/>
    </location>
</feature>
<dbReference type="HOGENOM" id="CLU_2304737_0_0_0"/>
<dbReference type="STRING" id="525904.Tter_2631"/>
<organism evidence="2 3">
    <name type="scientific">Thermobaculum terrenum (strain ATCC BAA-798 / CCMEE 7001 / YNP1)</name>
    <dbReference type="NCBI Taxonomy" id="525904"/>
    <lineage>
        <taxon>Bacteria</taxon>
        <taxon>Bacillati</taxon>
        <taxon>Chloroflexota</taxon>
        <taxon>Chloroflexia</taxon>
        <taxon>Candidatus Thermobaculales</taxon>
        <taxon>Candidatus Thermobaculaceae</taxon>
        <taxon>Thermobaculum</taxon>
    </lineage>
</organism>
<name>D1CIE8_THET1</name>